<name>A0ABQ3G9Y1_9MICC</name>
<sequence>MVRLYGHVIGVCFGAALTALVFSVAFGVLVSIALAAPFLLAGTLATLLLRDLPARRLSWRQLNVVVGLTVAVPVATWLPDPWWMAAGVALGVSGYAAVVVFWNRQADQPEPEDPLAVFGPRTGPPA</sequence>
<keyword evidence="1" id="KW-1133">Transmembrane helix</keyword>
<dbReference type="EMBL" id="BMXK01000001">
    <property type="protein sequence ID" value="GHC99200.1"/>
    <property type="molecule type" value="Genomic_DNA"/>
</dbReference>
<proteinExistence type="predicted"/>
<evidence type="ECO:0000313" key="2">
    <source>
        <dbReference type="EMBL" id="GHC99200.1"/>
    </source>
</evidence>
<feature type="transmembrane region" description="Helical" evidence="1">
    <location>
        <begin position="32"/>
        <end position="49"/>
    </location>
</feature>
<protein>
    <recommendedName>
        <fullName evidence="4">SPW repeat-containing protein</fullName>
    </recommendedName>
</protein>
<feature type="transmembrane region" description="Helical" evidence="1">
    <location>
        <begin position="7"/>
        <end position="26"/>
    </location>
</feature>
<evidence type="ECO:0000313" key="3">
    <source>
        <dbReference type="Proteomes" id="UP000642819"/>
    </source>
</evidence>
<keyword evidence="1" id="KW-0472">Membrane</keyword>
<reference evidence="3" key="1">
    <citation type="journal article" date="2019" name="Int. J. Syst. Evol. Microbiol.">
        <title>The Global Catalogue of Microorganisms (GCM) 10K type strain sequencing project: providing services to taxonomists for standard genome sequencing and annotation.</title>
        <authorList>
            <consortium name="The Broad Institute Genomics Platform"/>
            <consortium name="The Broad Institute Genome Sequencing Center for Infectious Disease"/>
            <person name="Wu L."/>
            <person name="Ma J."/>
        </authorList>
    </citation>
    <scope>NUCLEOTIDE SEQUENCE [LARGE SCALE GENOMIC DNA]</scope>
    <source>
        <strain evidence="3">KCTC 19466</strain>
    </source>
</reference>
<gene>
    <name evidence="2" type="ORF">GCM10008096_01100</name>
</gene>
<evidence type="ECO:0000256" key="1">
    <source>
        <dbReference type="SAM" id="Phobius"/>
    </source>
</evidence>
<feature type="transmembrane region" description="Helical" evidence="1">
    <location>
        <begin position="84"/>
        <end position="102"/>
    </location>
</feature>
<comment type="caution">
    <text evidence="2">The sequence shown here is derived from an EMBL/GenBank/DDBJ whole genome shotgun (WGS) entry which is preliminary data.</text>
</comment>
<dbReference type="RefSeq" id="WP_189348159.1">
    <property type="nucleotide sequence ID" value="NZ_BMXK01000001.1"/>
</dbReference>
<keyword evidence="1" id="KW-0812">Transmembrane</keyword>
<dbReference type="Proteomes" id="UP000642819">
    <property type="component" value="Unassembled WGS sequence"/>
</dbReference>
<feature type="transmembrane region" description="Helical" evidence="1">
    <location>
        <begin position="61"/>
        <end position="78"/>
    </location>
</feature>
<evidence type="ECO:0008006" key="4">
    <source>
        <dbReference type="Google" id="ProtNLM"/>
    </source>
</evidence>
<keyword evidence="3" id="KW-1185">Reference proteome</keyword>
<accession>A0ABQ3G9Y1</accession>
<organism evidence="2 3">
    <name type="scientific">Zhihengliuella salsuginis</name>
    <dbReference type="NCBI Taxonomy" id="578222"/>
    <lineage>
        <taxon>Bacteria</taxon>
        <taxon>Bacillati</taxon>
        <taxon>Actinomycetota</taxon>
        <taxon>Actinomycetes</taxon>
        <taxon>Micrococcales</taxon>
        <taxon>Micrococcaceae</taxon>
        <taxon>Zhihengliuella</taxon>
    </lineage>
</organism>